<evidence type="ECO:0000259" key="7">
    <source>
        <dbReference type="PROSITE" id="PS52015"/>
    </source>
</evidence>
<dbReference type="InterPro" id="IPR006260">
    <property type="entry name" value="TonB/TolA_C"/>
</dbReference>
<feature type="compositionally biased region" description="Pro residues" evidence="5">
    <location>
        <begin position="132"/>
        <end position="143"/>
    </location>
</feature>
<gene>
    <name evidence="8" type="ORF">PXK24_09855</name>
</gene>
<feature type="compositionally biased region" description="Polar residues" evidence="5">
    <location>
        <begin position="209"/>
        <end position="220"/>
    </location>
</feature>
<evidence type="ECO:0000256" key="5">
    <source>
        <dbReference type="SAM" id="MobiDB-lite"/>
    </source>
</evidence>
<keyword evidence="2" id="KW-0812">Transmembrane</keyword>
<protein>
    <submittedName>
        <fullName evidence="8">TonB family protein</fullName>
    </submittedName>
</protein>
<feature type="region of interest" description="Disordered" evidence="5">
    <location>
        <begin position="115"/>
        <end position="252"/>
    </location>
</feature>
<comment type="subcellular location">
    <subcellularLocation>
        <location evidence="1">Membrane</location>
        <topology evidence="1">Single-pass membrane protein</topology>
    </subcellularLocation>
</comment>
<dbReference type="Proteomes" id="UP001218364">
    <property type="component" value="Unassembled WGS sequence"/>
</dbReference>
<evidence type="ECO:0000256" key="1">
    <source>
        <dbReference type="ARBA" id="ARBA00004167"/>
    </source>
</evidence>
<accession>A0ABD4XA54</accession>
<feature type="signal peptide" evidence="6">
    <location>
        <begin position="1"/>
        <end position="23"/>
    </location>
</feature>
<dbReference type="Gene3D" id="3.30.1150.10">
    <property type="match status" value="1"/>
</dbReference>
<evidence type="ECO:0000313" key="8">
    <source>
        <dbReference type="EMBL" id="MDE4165997.1"/>
    </source>
</evidence>
<feature type="region of interest" description="Disordered" evidence="5">
    <location>
        <begin position="66"/>
        <end position="89"/>
    </location>
</feature>
<feature type="domain" description="TonB C-terminal" evidence="7">
    <location>
        <begin position="247"/>
        <end position="333"/>
    </location>
</feature>
<proteinExistence type="predicted"/>
<feature type="chain" id="PRO_5044795898" evidence="6">
    <location>
        <begin position="24"/>
        <end position="333"/>
    </location>
</feature>
<comment type="caution">
    <text evidence="8">The sequence shown here is derived from an EMBL/GenBank/DDBJ whole genome shotgun (WGS) entry which is preliminary data.</text>
</comment>
<keyword evidence="3" id="KW-1133">Transmembrane helix</keyword>
<evidence type="ECO:0000256" key="3">
    <source>
        <dbReference type="ARBA" id="ARBA00022989"/>
    </source>
</evidence>
<dbReference type="GO" id="GO:0016020">
    <property type="term" value="C:membrane"/>
    <property type="evidence" value="ECO:0007669"/>
    <property type="project" value="UniProtKB-SubCell"/>
</dbReference>
<feature type="compositionally biased region" description="Polar residues" evidence="5">
    <location>
        <begin position="72"/>
        <end position="89"/>
    </location>
</feature>
<dbReference type="AlphaFoldDB" id="A0ABD4XA54"/>
<reference evidence="8 9" key="1">
    <citation type="submission" date="2023-02" db="EMBL/GenBank/DDBJ databases">
        <title>Population genomics of bacteria associated with diatom.</title>
        <authorList>
            <person name="Xie J."/>
            <person name="Wang H."/>
        </authorList>
    </citation>
    <scope>NUCLEOTIDE SEQUENCE [LARGE SCALE GENOMIC DNA]</scope>
    <source>
        <strain evidence="8 9">PT47_8</strain>
    </source>
</reference>
<dbReference type="EMBL" id="JARCJK010000004">
    <property type="protein sequence ID" value="MDE4165997.1"/>
    <property type="molecule type" value="Genomic_DNA"/>
</dbReference>
<dbReference type="PROSITE" id="PS52015">
    <property type="entry name" value="TONB_CTD"/>
    <property type="match status" value="1"/>
</dbReference>
<evidence type="ECO:0000256" key="4">
    <source>
        <dbReference type="ARBA" id="ARBA00023136"/>
    </source>
</evidence>
<feature type="compositionally biased region" description="Low complexity" evidence="5">
    <location>
        <begin position="199"/>
        <end position="208"/>
    </location>
</feature>
<dbReference type="InterPro" id="IPR037682">
    <property type="entry name" value="TonB_C"/>
</dbReference>
<dbReference type="NCBIfam" id="TIGR01352">
    <property type="entry name" value="tonB_Cterm"/>
    <property type="match status" value="1"/>
</dbReference>
<evidence type="ECO:0000256" key="2">
    <source>
        <dbReference type="ARBA" id="ARBA00022692"/>
    </source>
</evidence>
<dbReference type="Pfam" id="PF03544">
    <property type="entry name" value="TonB_C"/>
    <property type="match status" value="1"/>
</dbReference>
<evidence type="ECO:0000256" key="6">
    <source>
        <dbReference type="SAM" id="SignalP"/>
    </source>
</evidence>
<dbReference type="SUPFAM" id="SSF74653">
    <property type="entry name" value="TolA/TonB C-terminal domain"/>
    <property type="match status" value="1"/>
</dbReference>
<keyword evidence="4" id="KW-0472">Membrane</keyword>
<evidence type="ECO:0000313" key="9">
    <source>
        <dbReference type="Proteomes" id="UP001218364"/>
    </source>
</evidence>
<sequence>MSRVPQSRLAALLALTMAAVAHAGAVVFTDTAPVEQAGGETALAAEGSAFANLAVGVEAPQPAAVMPEQPRAAQQTPEAAQPVETPQVQLQAQPPMLEPVFVPVVTAAQTPGIEVTPPQVHSDPIPLKAVTPTPPTTALPPTQPAVQQAAKPMEAVEQEPVEQAEAPQPPTEQAPPVEQSLKPRSRPLRPPQVAKAEPVRTPTEPTTPSAQPRGNSNANATRGVAEGAAKQPGGQSRQTGGKARQQGHAATSNYPGLILRRIERAKRRANVRGEAVVAFRIAPSGGLAQVAIARSSGSARLDDIALAQVRRAAPFPPPPAGARTSFTVRIKGK</sequence>
<organism evidence="8 9">
    <name type="scientific">Phaeobacter gallaeciensis</name>
    <dbReference type="NCBI Taxonomy" id="60890"/>
    <lineage>
        <taxon>Bacteria</taxon>
        <taxon>Pseudomonadati</taxon>
        <taxon>Pseudomonadota</taxon>
        <taxon>Alphaproteobacteria</taxon>
        <taxon>Rhodobacterales</taxon>
        <taxon>Roseobacteraceae</taxon>
        <taxon>Phaeobacter</taxon>
    </lineage>
</organism>
<feature type="compositionally biased region" description="Low complexity" evidence="5">
    <location>
        <begin position="144"/>
        <end position="155"/>
    </location>
</feature>
<keyword evidence="6" id="KW-0732">Signal</keyword>
<name>A0ABD4XA54_9RHOB</name>
<dbReference type="RefSeq" id="WP_274839625.1">
    <property type="nucleotide sequence ID" value="NZ_JARCJF010000004.1"/>
</dbReference>